<dbReference type="Proteomes" id="UP000439983">
    <property type="component" value="Unassembled WGS sequence"/>
</dbReference>
<evidence type="ECO:0000259" key="1">
    <source>
        <dbReference type="PROSITE" id="PS50830"/>
    </source>
</evidence>
<sequence length="218" mass="24161">MVVGVLFCLTGAVGDHAWATSPARVIDGDTIELNGIVYRLHGIDAPEAGQKCSKPNGKSWDCGKAAISALEELVFGQTVDCDDRGQDGYGRTIAVCKVGGEDINATMVASGHAWAFRKYSNDYIDVENRAHQNRIGVWITDGETAPWNYRAQRWQLGLQEAPDGCPIKGNISENGLIYHTPWSPWYKKTKIDVKEGERWFCDEAQALKAGWRAPYWGR</sequence>
<dbReference type="PANTHER" id="PTHR12302:SF26">
    <property type="entry name" value="BLR1266 PROTEIN"/>
    <property type="match status" value="1"/>
</dbReference>
<gene>
    <name evidence="2" type="ORF">GHK62_26640</name>
</gene>
<dbReference type="Gene3D" id="2.40.50.90">
    <property type="match status" value="1"/>
</dbReference>
<dbReference type="Pfam" id="PF00565">
    <property type="entry name" value="SNase"/>
    <property type="match status" value="1"/>
</dbReference>
<feature type="domain" description="TNase-like" evidence="1">
    <location>
        <begin position="24"/>
        <end position="140"/>
    </location>
</feature>
<dbReference type="InterPro" id="IPR035437">
    <property type="entry name" value="SNase_OB-fold_sf"/>
</dbReference>
<reference evidence="2 3" key="1">
    <citation type="journal article" date="2013" name="Genome Biol.">
        <title>Comparative genomics of the core and accessory genomes of 48 Sinorhizobium strains comprising five genospecies.</title>
        <authorList>
            <person name="Sugawara M."/>
            <person name="Epstein B."/>
            <person name="Badgley B.D."/>
            <person name="Unno T."/>
            <person name="Xu L."/>
            <person name="Reese J."/>
            <person name="Gyaneshwar P."/>
            <person name="Denny R."/>
            <person name="Mudge J."/>
            <person name="Bharti A.K."/>
            <person name="Farmer A.D."/>
            <person name="May G.D."/>
            <person name="Woodward J.E."/>
            <person name="Medigue C."/>
            <person name="Vallenet D."/>
            <person name="Lajus A."/>
            <person name="Rouy Z."/>
            <person name="Martinez-Vaz B."/>
            <person name="Tiffin P."/>
            <person name="Young N.D."/>
            <person name="Sadowsky M.J."/>
        </authorList>
    </citation>
    <scope>NUCLEOTIDE SEQUENCE [LARGE SCALE GENOMIC DNA]</scope>
    <source>
        <strain evidence="2 3">USDA4894</strain>
    </source>
</reference>
<dbReference type="InterPro" id="IPR016071">
    <property type="entry name" value="Staphylococal_nuclease_OB-fold"/>
</dbReference>
<proteinExistence type="predicted"/>
<accession>A0A6N7LLS4</accession>
<dbReference type="SUPFAM" id="SSF50199">
    <property type="entry name" value="Staphylococcal nuclease"/>
    <property type="match status" value="1"/>
</dbReference>
<organism evidence="2 3">
    <name type="scientific">Sinorhizobium terangae</name>
    <dbReference type="NCBI Taxonomy" id="110322"/>
    <lineage>
        <taxon>Bacteria</taxon>
        <taxon>Pseudomonadati</taxon>
        <taxon>Pseudomonadota</taxon>
        <taxon>Alphaproteobacteria</taxon>
        <taxon>Hyphomicrobiales</taxon>
        <taxon>Rhizobiaceae</taxon>
        <taxon>Sinorhizobium/Ensifer group</taxon>
        <taxon>Sinorhizobium</taxon>
    </lineage>
</organism>
<evidence type="ECO:0000313" key="3">
    <source>
        <dbReference type="Proteomes" id="UP000439983"/>
    </source>
</evidence>
<comment type="caution">
    <text evidence="2">The sequence shown here is derived from an EMBL/GenBank/DDBJ whole genome shotgun (WGS) entry which is preliminary data.</text>
</comment>
<dbReference type="SMART" id="SM00318">
    <property type="entry name" value="SNc"/>
    <property type="match status" value="1"/>
</dbReference>
<protein>
    <submittedName>
        <fullName evidence="2">Thermonuclease family protein</fullName>
    </submittedName>
</protein>
<dbReference type="PANTHER" id="PTHR12302">
    <property type="entry name" value="EBNA2 BINDING PROTEIN P100"/>
    <property type="match status" value="1"/>
</dbReference>
<name>A0A6N7LLS4_SINTE</name>
<dbReference type="PROSITE" id="PS50830">
    <property type="entry name" value="TNASE_3"/>
    <property type="match status" value="1"/>
</dbReference>
<dbReference type="AlphaFoldDB" id="A0A6N7LLS4"/>
<keyword evidence="3" id="KW-1185">Reference proteome</keyword>
<dbReference type="EMBL" id="WITC01000117">
    <property type="protein sequence ID" value="MQX18179.1"/>
    <property type="molecule type" value="Genomic_DNA"/>
</dbReference>
<evidence type="ECO:0000313" key="2">
    <source>
        <dbReference type="EMBL" id="MQX18179.1"/>
    </source>
</evidence>